<dbReference type="AlphaFoldDB" id="A0A432WE71"/>
<protein>
    <submittedName>
        <fullName evidence="1">Uncharacterized protein</fullName>
    </submittedName>
</protein>
<dbReference type="RefSeq" id="WP_126799534.1">
    <property type="nucleotide sequence ID" value="NZ_PIPO01000005.1"/>
</dbReference>
<evidence type="ECO:0000313" key="1">
    <source>
        <dbReference type="EMBL" id="RUO31155.1"/>
    </source>
</evidence>
<gene>
    <name evidence="1" type="ORF">CWE14_11715</name>
</gene>
<name>A0A432WE71_9GAMM</name>
<comment type="caution">
    <text evidence="1">The sequence shown here is derived from an EMBL/GenBank/DDBJ whole genome shotgun (WGS) entry which is preliminary data.</text>
</comment>
<dbReference type="Proteomes" id="UP000287823">
    <property type="component" value="Unassembled WGS sequence"/>
</dbReference>
<proteinExistence type="predicted"/>
<evidence type="ECO:0000313" key="2">
    <source>
        <dbReference type="Proteomes" id="UP000287823"/>
    </source>
</evidence>
<sequence>MDLNHSFFERVNSEYSAFLLASAKEKQLYYSDLSHGYMSFGLRNLGYDCKSLKDCGDLLVDVQQILNDENFLFTTCFVVIACEKSTFASNFDEYVIDDFVSPTLYLYLDDFTSFSGDDLNFLKIFSEDDVVYYYVSRVIPEIGEADNFVLVTKGNFKDLPDLSYG</sequence>
<keyword evidence="2" id="KW-1185">Reference proteome</keyword>
<dbReference type="EMBL" id="PIPO01000005">
    <property type="protein sequence ID" value="RUO31155.1"/>
    <property type="molecule type" value="Genomic_DNA"/>
</dbReference>
<reference evidence="1 2" key="1">
    <citation type="journal article" date="2011" name="Front. Microbiol.">
        <title>Genomic signatures of strain selection and enhancement in Bacillus atrophaeus var. globigii, a historical biowarfare simulant.</title>
        <authorList>
            <person name="Gibbons H.S."/>
            <person name="Broomall S.M."/>
            <person name="McNew L.A."/>
            <person name="Daligault H."/>
            <person name="Chapman C."/>
            <person name="Bruce D."/>
            <person name="Karavis M."/>
            <person name="Krepps M."/>
            <person name="McGregor P.A."/>
            <person name="Hong C."/>
            <person name="Park K.H."/>
            <person name="Akmal A."/>
            <person name="Feldman A."/>
            <person name="Lin J.S."/>
            <person name="Chang W.E."/>
            <person name="Higgs B.W."/>
            <person name="Demirev P."/>
            <person name="Lindquist J."/>
            <person name="Liem A."/>
            <person name="Fochler E."/>
            <person name="Read T.D."/>
            <person name="Tapia R."/>
            <person name="Johnson S."/>
            <person name="Bishop-Lilly K.A."/>
            <person name="Detter C."/>
            <person name="Han C."/>
            <person name="Sozhamannan S."/>
            <person name="Rosenzweig C.N."/>
            <person name="Skowronski E.W."/>
        </authorList>
    </citation>
    <scope>NUCLEOTIDE SEQUENCE [LARGE SCALE GENOMIC DNA]</scope>
    <source>
        <strain evidence="1 2">Y4G10-17</strain>
    </source>
</reference>
<organism evidence="1 2">
    <name type="scientific">Aliidiomarina soli</name>
    <dbReference type="NCBI Taxonomy" id="1928574"/>
    <lineage>
        <taxon>Bacteria</taxon>
        <taxon>Pseudomonadati</taxon>
        <taxon>Pseudomonadota</taxon>
        <taxon>Gammaproteobacteria</taxon>
        <taxon>Alteromonadales</taxon>
        <taxon>Idiomarinaceae</taxon>
        <taxon>Aliidiomarina</taxon>
    </lineage>
</organism>
<accession>A0A432WE71</accession>